<name>X6LU79_RETFI</name>
<gene>
    <name evidence="1" type="ORF">RFI_32694</name>
</gene>
<evidence type="ECO:0000313" key="1">
    <source>
        <dbReference type="EMBL" id="ETO04702.1"/>
    </source>
</evidence>
<keyword evidence="2" id="KW-1185">Reference proteome</keyword>
<evidence type="ECO:0000313" key="2">
    <source>
        <dbReference type="Proteomes" id="UP000023152"/>
    </source>
</evidence>
<evidence type="ECO:0008006" key="3">
    <source>
        <dbReference type="Google" id="ProtNLM"/>
    </source>
</evidence>
<organism evidence="1 2">
    <name type="scientific">Reticulomyxa filosa</name>
    <dbReference type="NCBI Taxonomy" id="46433"/>
    <lineage>
        <taxon>Eukaryota</taxon>
        <taxon>Sar</taxon>
        <taxon>Rhizaria</taxon>
        <taxon>Retaria</taxon>
        <taxon>Foraminifera</taxon>
        <taxon>Monothalamids</taxon>
        <taxon>Reticulomyxidae</taxon>
        <taxon>Reticulomyxa</taxon>
    </lineage>
</organism>
<protein>
    <recommendedName>
        <fullName evidence="3">Viral A-type inclusion protein</fullName>
    </recommendedName>
</protein>
<dbReference type="AlphaFoldDB" id="X6LU79"/>
<sequence length="846" mass="100503">MHNLSVFDNDDGTVLDDNTEKEPCSAFDKFMLIPCFNYLALSEWITQQEEFLCFSQMLQNTDLETDNSQKIDEKLLEDVITLDLRLRRNMKSSPNISIENYLITLLQCYDQYTKLIVQLLLDNMNKEIENQGLTRMLRSMWTVSLFVQCIYMKVKRNKKMNKKKSLTSNILQLLLKDKEKRVYWIELLANSSKISDHEVFSKALQDSFKGWLRDNEEEEKDASEKILFHSKVIELVSSNSFANAKLYHPYLMERVEKGHNELSMNNKKWKSNEIEIYSNVNWELWPLILKHINNIPKIEDLNEENMESASKSLDYCFECRLWFEQENPMQARLSALFNRVLTQLVTNCRLLSIRVYKYLIQHRKDIENVSSHCSIDVRLSQRLDEIVNEYRQFSELINMFKRIHSDYLLEYDLPDQLKIFKQSDTWETQVFLRVKENYRDEIQLLNLYEQKMKTILERSQSLMFNEIWKKCNTQCTTIRDKQPLFIFNKVFNDTNHALENFKQVHNIPFGSLKYRDLELVYTDYSNNPNGIKTFLIDEMKHLFPEYEDEQRQEIANNVEQKLKKKTHLKEQLPSWIELKKVTEQMKKYHPHKDEIKEDEKWQKYVKALARMEEVTRIDEDISIEQTSQCYDDCIECVGEGAKPCVDIGLFNVLTRCEDQLKILVENQNFNDDTYFENTLNVLNKSRHHEMQYLVTSLRHVNSTMQEILWKCPLEDMASLAKAILKLHLKGQEFVKMISRCCDTNLNTVSTLVNEADKLRTEKSLKQLNDAMNSGEWQFASCKDVLKGKKEKQLILKINDASWSYEEIGENIDRVLLGVEKRELITIEFIIQQFEECKEIKLILKIY</sequence>
<dbReference type="Proteomes" id="UP000023152">
    <property type="component" value="Unassembled WGS sequence"/>
</dbReference>
<reference evidence="1 2" key="1">
    <citation type="journal article" date="2013" name="Curr. Biol.">
        <title>The Genome of the Foraminiferan Reticulomyxa filosa.</title>
        <authorList>
            <person name="Glockner G."/>
            <person name="Hulsmann N."/>
            <person name="Schleicher M."/>
            <person name="Noegel A.A."/>
            <person name="Eichinger L."/>
            <person name="Gallinger C."/>
            <person name="Pawlowski J."/>
            <person name="Sierra R."/>
            <person name="Euteneuer U."/>
            <person name="Pillet L."/>
            <person name="Moustafa A."/>
            <person name="Platzer M."/>
            <person name="Groth M."/>
            <person name="Szafranski K."/>
            <person name="Schliwa M."/>
        </authorList>
    </citation>
    <scope>NUCLEOTIDE SEQUENCE [LARGE SCALE GENOMIC DNA]</scope>
</reference>
<dbReference type="OrthoDB" id="21615at2759"/>
<accession>X6LU79</accession>
<dbReference type="EMBL" id="ASPP01029035">
    <property type="protein sequence ID" value="ETO04702.1"/>
    <property type="molecule type" value="Genomic_DNA"/>
</dbReference>
<proteinExistence type="predicted"/>
<comment type="caution">
    <text evidence="1">The sequence shown here is derived from an EMBL/GenBank/DDBJ whole genome shotgun (WGS) entry which is preliminary data.</text>
</comment>